<evidence type="ECO:0000313" key="2">
    <source>
        <dbReference type="EMBL" id="KKO20373.1"/>
    </source>
</evidence>
<evidence type="ECO:0000256" key="1">
    <source>
        <dbReference type="SAM" id="Phobius"/>
    </source>
</evidence>
<keyword evidence="1" id="KW-0472">Membrane</keyword>
<feature type="transmembrane region" description="Helical" evidence="1">
    <location>
        <begin position="100"/>
        <end position="122"/>
    </location>
</feature>
<dbReference type="Gene3D" id="3.40.50.2000">
    <property type="entry name" value="Glycogen Phosphorylase B"/>
    <property type="match status" value="1"/>
</dbReference>
<dbReference type="PANTHER" id="PTHR12526">
    <property type="entry name" value="GLYCOSYLTRANSFERASE"/>
    <property type="match status" value="1"/>
</dbReference>
<dbReference type="Proteomes" id="UP000034954">
    <property type="component" value="Unassembled WGS sequence"/>
</dbReference>
<name>A0A0M2UWC5_9BACT</name>
<keyword evidence="3" id="KW-1185">Reference proteome</keyword>
<dbReference type="PANTHER" id="PTHR12526:SF622">
    <property type="entry name" value="GLYCOSYLTRANSFERASE (GROUP I)"/>
    <property type="match status" value="1"/>
</dbReference>
<gene>
    <name evidence="2" type="ORF">BROFUL_00894</name>
</gene>
<dbReference type="SUPFAM" id="SSF53756">
    <property type="entry name" value="UDP-Glycosyltransferase/glycogen phosphorylase"/>
    <property type="match status" value="1"/>
</dbReference>
<reference evidence="2 3" key="1">
    <citation type="journal article" date="2013" name="BMC Microbiol.">
        <title>Identification of the type II cytochrome c maturation pathway in anammox bacteria by comparative genomics.</title>
        <authorList>
            <person name="Ferousi C."/>
            <person name="Speth D.R."/>
            <person name="Reimann J."/>
            <person name="Op den Camp H.J."/>
            <person name="Allen J.W."/>
            <person name="Keltjens J.T."/>
            <person name="Jetten M.S."/>
        </authorList>
    </citation>
    <scope>NUCLEOTIDE SEQUENCE [LARGE SCALE GENOMIC DNA]</scope>
    <source>
        <strain evidence="2">RU1</strain>
    </source>
</reference>
<keyword evidence="1" id="KW-1133">Transmembrane helix</keyword>
<keyword evidence="1" id="KW-0812">Transmembrane</keyword>
<comment type="caution">
    <text evidence="2">The sequence shown here is derived from an EMBL/GenBank/DDBJ whole genome shotgun (WGS) entry which is preliminary data.</text>
</comment>
<accession>A0A0M2UWC5</accession>
<sequence length="395" mass="45656">MSTQIKRIAFFVHYMHPLKISPSIVNSAIMWAKSGYEVDIYKCESGNEGVNIPNVNIIYVSKSIPTLNPLKRISTVFSFIRNSYKYCKGRNYIRLIGFDPYGLIIAGALGIILRLPIVYYSLEVLTPAVYRLQAKFKVLHWLHYIVLKKLERFFHRRSELTVIQDKQRAELLYTTNAFSINNSVLFVPNSPLRDNGDYIKPRSNYLRVKYSIDMNSKIILYAGQISEAIGIRDLIQYTHLWPDGCVFVIHGFGPKDYIQKIISLKNQFPKVILSQDLLDENEYNTMIRSADIGIIWRIDKKNQNSFIMGAASGKMFYYLKSELPIISNKLPGLAELIEDTQCGICVDEETQVGDAILRLLNNFSFYQKNTTLCFKKYEFSKHYQKVIDIIERSSK</sequence>
<dbReference type="AlphaFoldDB" id="A0A0M2UWC5"/>
<evidence type="ECO:0008006" key="4">
    <source>
        <dbReference type="Google" id="ProtNLM"/>
    </source>
</evidence>
<protein>
    <recommendedName>
        <fullName evidence="4">Glycosyltransferase</fullName>
    </recommendedName>
</protein>
<proteinExistence type="predicted"/>
<evidence type="ECO:0000313" key="3">
    <source>
        <dbReference type="Proteomes" id="UP000034954"/>
    </source>
</evidence>
<organism evidence="2 3">
    <name type="scientific">Candidatus Brocadia fulgida</name>
    <dbReference type="NCBI Taxonomy" id="380242"/>
    <lineage>
        <taxon>Bacteria</taxon>
        <taxon>Pseudomonadati</taxon>
        <taxon>Planctomycetota</taxon>
        <taxon>Candidatus Brocadiia</taxon>
        <taxon>Candidatus Brocadiales</taxon>
        <taxon>Candidatus Brocadiaceae</taxon>
        <taxon>Candidatus Brocadia</taxon>
    </lineage>
</organism>
<dbReference type="EMBL" id="LAQJ01000109">
    <property type="protein sequence ID" value="KKO20373.1"/>
    <property type="molecule type" value="Genomic_DNA"/>
</dbReference>
<dbReference type="Pfam" id="PF13692">
    <property type="entry name" value="Glyco_trans_1_4"/>
    <property type="match status" value="1"/>
</dbReference>